<evidence type="ECO:0000256" key="9">
    <source>
        <dbReference type="ARBA" id="ARBA00022786"/>
    </source>
</evidence>
<evidence type="ECO:0000256" key="16">
    <source>
        <dbReference type="SAM" id="Phobius"/>
    </source>
</evidence>
<feature type="compositionally biased region" description="Acidic residues" evidence="15">
    <location>
        <begin position="108"/>
        <end position="119"/>
    </location>
</feature>
<dbReference type="GO" id="GO:0016020">
    <property type="term" value="C:membrane"/>
    <property type="evidence" value="ECO:0007669"/>
    <property type="project" value="UniProtKB-SubCell"/>
</dbReference>
<keyword evidence="6 16" id="KW-0812">Transmembrane</keyword>
<dbReference type="EMBL" id="BSYO01000037">
    <property type="protein sequence ID" value="GMH29799.1"/>
    <property type="molecule type" value="Genomic_DNA"/>
</dbReference>
<evidence type="ECO:0000256" key="6">
    <source>
        <dbReference type="ARBA" id="ARBA00022692"/>
    </source>
</evidence>
<feature type="domain" description="RING-type" evidence="17">
    <location>
        <begin position="162"/>
        <end position="204"/>
    </location>
</feature>
<dbReference type="InterPro" id="IPR001841">
    <property type="entry name" value="Znf_RING"/>
</dbReference>
<keyword evidence="19" id="KW-1185">Reference proteome</keyword>
<dbReference type="SMART" id="SM00184">
    <property type="entry name" value="RING"/>
    <property type="match status" value="1"/>
</dbReference>
<evidence type="ECO:0000256" key="2">
    <source>
        <dbReference type="ARBA" id="ARBA00004167"/>
    </source>
</evidence>
<comment type="similarity">
    <text evidence="13">Belongs to the RING-type zinc finger family. ATL subfamily.</text>
</comment>
<evidence type="ECO:0000256" key="14">
    <source>
        <dbReference type="PROSITE-ProRule" id="PRU00175"/>
    </source>
</evidence>
<evidence type="ECO:0000256" key="4">
    <source>
        <dbReference type="ARBA" id="ARBA00012483"/>
    </source>
</evidence>
<feature type="compositionally biased region" description="Basic and acidic residues" evidence="15">
    <location>
        <begin position="222"/>
        <end position="240"/>
    </location>
</feature>
<evidence type="ECO:0000256" key="11">
    <source>
        <dbReference type="ARBA" id="ARBA00022989"/>
    </source>
</evidence>
<dbReference type="PANTHER" id="PTHR46913">
    <property type="entry name" value="RING-H2 FINGER PROTEIN ATL16"/>
    <property type="match status" value="1"/>
</dbReference>
<evidence type="ECO:0000256" key="8">
    <source>
        <dbReference type="ARBA" id="ARBA00022771"/>
    </source>
</evidence>
<dbReference type="Proteomes" id="UP001279734">
    <property type="component" value="Unassembled WGS sequence"/>
</dbReference>
<proteinExistence type="inferred from homology"/>
<dbReference type="Gene3D" id="3.30.40.10">
    <property type="entry name" value="Zinc/RING finger domain, C3HC4 (zinc finger)"/>
    <property type="match status" value="1"/>
</dbReference>
<reference evidence="18" key="1">
    <citation type="submission" date="2023-05" db="EMBL/GenBank/DDBJ databases">
        <title>Nepenthes gracilis genome sequencing.</title>
        <authorList>
            <person name="Fukushima K."/>
        </authorList>
    </citation>
    <scope>NUCLEOTIDE SEQUENCE</scope>
    <source>
        <strain evidence="18">SING2019-196</strain>
    </source>
</reference>
<protein>
    <recommendedName>
        <fullName evidence="4">RING-type E3 ubiquitin transferase</fullName>
        <ecNumber evidence="4">2.3.2.27</ecNumber>
    </recommendedName>
</protein>
<dbReference type="SMART" id="SM01197">
    <property type="entry name" value="FANCL_C"/>
    <property type="match status" value="1"/>
</dbReference>
<evidence type="ECO:0000256" key="3">
    <source>
        <dbReference type="ARBA" id="ARBA00004906"/>
    </source>
</evidence>
<dbReference type="InterPro" id="IPR013083">
    <property type="entry name" value="Znf_RING/FYVE/PHD"/>
</dbReference>
<evidence type="ECO:0000256" key="5">
    <source>
        <dbReference type="ARBA" id="ARBA00022679"/>
    </source>
</evidence>
<dbReference type="PANTHER" id="PTHR46913:SF22">
    <property type="entry name" value="RING-TYPE E3 UBIQUITIN TRANSFERASE"/>
    <property type="match status" value="1"/>
</dbReference>
<comment type="caution">
    <text evidence="18">The sequence shown here is derived from an EMBL/GenBank/DDBJ whole genome shotgun (WGS) entry which is preliminary data.</text>
</comment>
<organism evidence="18 19">
    <name type="scientific">Nepenthes gracilis</name>
    <name type="common">Slender pitcher plant</name>
    <dbReference type="NCBI Taxonomy" id="150966"/>
    <lineage>
        <taxon>Eukaryota</taxon>
        <taxon>Viridiplantae</taxon>
        <taxon>Streptophyta</taxon>
        <taxon>Embryophyta</taxon>
        <taxon>Tracheophyta</taxon>
        <taxon>Spermatophyta</taxon>
        <taxon>Magnoliopsida</taxon>
        <taxon>eudicotyledons</taxon>
        <taxon>Gunneridae</taxon>
        <taxon>Pentapetalae</taxon>
        <taxon>Caryophyllales</taxon>
        <taxon>Nepenthaceae</taxon>
        <taxon>Nepenthes</taxon>
    </lineage>
</organism>
<dbReference type="CDD" id="cd16461">
    <property type="entry name" value="RING-H2_EL5-like"/>
    <property type="match status" value="1"/>
</dbReference>
<evidence type="ECO:0000256" key="13">
    <source>
        <dbReference type="ARBA" id="ARBA00024209"/>
    </source>
</evidence>
<dbReference type="InterPro" id="IPR044600">
    <property type="entry name" value="ATL1/ATL16-like"/>
</dbReference>
<feature type="region of interest" description="Disordered" evidence="15">
    <location>
        <begin position="219"/>
        <end position="251"/>
    </location>
</feature>
<feature type="compositionally biased region" description="Basic and acidic residues" evidence="15">
    <location>
        <begin position="120"/>
        <end position="129"/>
    </location>
</feature>
<keyword evidence="7" id="KW-0479">Metal-binding</keyword>
<keyword evidence="9" id="KW-0833">Ubl conjugation pathway</keyword>
<feature type="transmembrane region" description="Helical" evidence="16">
    <location>
        <begin position="70"/>
        <end position="90"/>
    </location>
</feature>
<evidence type="ECO:0000256" key="1">
    <source>
        <dbReference type="ARBA" id="ARBA00000900"/>
    </source>
</evidence>
<dbReference type="GO" id="GO:0016567">
    <property type="term" value="P:protein ubiquitination"/>
    <property type="evidence" value="ECO:0007669"/>
    <property type="project" value="InterPro"/>
</dbReference>
<accession>A0AAD3TIJ2</accession>
<keyword evidence="8 14" id="KW-0863">Zinc-finger</keyword>
<sequence length="366" mass="39885">MRIKLRTSKMGKGPLINPKTWVPYMNSSDCTHGFCSLDCPQLCYIIFPPPPPLPPSSSLGGSSGPNLSPLVIAIIGILASAFLLLSYHALISKYCGNMESLPRHEDQPQNDEEFDEDDRDGDHGHDHEPWVITTVGLDESVIKSIAVCKYRRGDTLVDSTDCSVCLSEFKEEETLRLLPKCGHAFHVSCIDTWLKSHSNCPLCRANVVQANACPIQSPTLEIDPHQNHHSTPEDPPENHHSVSRRGGALPYRGFSDGEAGGDIVIEVGEVGGDVIRRSVSMDHSQLRRVWIADIVSSDLEIEDSQSCRAVGPSKGPVGETSKPSSSSRRSSMLNCVMGSVAMTRSLSSGRFVLSRHGRGLRAVIPL</sequence>
<dbReference type="FunFam" id="3.30.40.10:FF:000233">
    <property type="entry name" value="RING-H2 finger protein ATL54"/>
    <property type="match status" value="1"/>
</dbReference>
<dbReference type="PROSITE" id="PS50089">
    <property type="entry name" value="ZF_RING_2"/>
    <property type="match status" value="1"/>
</dbReference>
<feature type="region of interest" description="Disordered" evidence="15">
    <location>
        <begin position="102"/>
        <end position="129"/>
    </location>
</feature>
<dbReference type="GO" id="GO:0061630">
    <property type="term" value="F:ubiquitin protein ligase activity"/>
    <property type="evidence" value="ECO:0007669"/>
    <property type="project" value="UniProtKB-EC"/>
</dbReference>
<gene>
    <name evidence="18" type="ORF">Nepgr_031642</name>
</gene>
<dbReference type="EC" id="2.3.2.27" evidence="4"/>
<evidence type="ECO:0000313" key="19">
    <source>
        <dbReference type="Proteomes" id="UP001279734"/>
    </source>
</evidence>
<evidence type="ECO:0000256" key="7">
    <source>
        <dbReference type="ARBA" id="ARBA00022723"/>
    </source>
</evidence>
<dbReference type="Pfam" id="PF13639">
    <property type="entry name" value="zf-RING_2"/>
    <property type="match status" value="1"/>
</dbReference>
<keyword evidence="12 16" id="KW-0472">Membrane</keyword>
<feature type="region of interest" description="Disordered" evidence="15">
    <location>
        <begin position="305"/>
        <end position="330"/>
    </location>
</feature>
<evidence type="ECO:0000256" key="12">
    <source>
        <dbReference type="ARBA" id="ARBA00023136"/>
    </source>
</evidence>
<evidence type="ECO:0000313" key="18">
    <source>
        <dbReference type="EMBL" id="GMH29799.1"/>
    </source>
</evidence>
<keyword evidence="5" id="KW-0808">Transferase</keyword>
<comment type="subcellular location">
    <subcellularLocation>
        <location evidence="2">Membrane</location>
        <topology evidence="2">Single-pass membrane protein</topology>
    </subcellularLocation>
</comment>
<evidence type="ECO:0000256" key="15">
    <source>
        <dbReference type="SAM" id="MobiDB-lite"/>
    </source>
</evidence>
<evidence type="ECO:0000259" key="17">
    <source>
        <dbReference type="PROSITE" id="PS50089"/>
    </source>
</evidence>
<evidence type="ECO:0000256" key="10">
    <source>
        <dbReference type="ARBA" id="ARBA00022833"/>
    </source>
</evidence>
<name>A0AAD3TIJ2_NEPGR</name>
<keyword evidence="10" id="KW-0862">Zinc</keyword>
<dbReference type="SUPFAM" id="SSF57850">
    <property type="entry name" value="RING/U-box"/>
    <property type="match status" value="1"/>
</dbReference>
<keyword evidence="11 16" id="KW-1133">Transmembrane helix</keyword>
<comment type="catalytic activity">
    <reaction evidence="1">
        <text>S-ubiquitinyl-[E2 ubiquitin-conjugating enzyme]-L-cysteine + [acceptor protein]-L-lysine = [E2 ubiquitin-conjugating enzyme]-L-cysteine + N(6)-ubiquitinyl-[acceptor protein]-L-lysine.</text>
        <dbReference type="EC" id="2.3.2.27"/>
    </reaction>
</comment>
<comment type="pathway">
    <text evidence="3">Protein modification; protein ubiquitination.</text>
</comment>
<dbReference type="AlphaFoldDB" id="A0AAD3TIJ2"/>
<dbReference type="GO" id="GO:0008270">
    <property type="term" value="F:zinc ion binding"/>
    <property type="evidence" value="ECO:0007669"/>
    <property type="project" value="UniProtKB-KW"/>
</dbReference>